<dbReference type="EMBL" id="JANBQF010000011">
    <property type="protein sequence ID" value="KAJ2008117.1"/>
    <property type="molecule type" value="Genomic_DNA"/>
</dbReference>
<dbReference type="GO" id="GO:0003723">
    <property type="term" value="F:RNA binding"/>
    <property type="evidence" value="ECO:0007669"/>
    <property type="project" value="UniProtKB-UniRule"/>
</dbReference>
<name>A0A9W8BPY7_9FUNG</name>
<dbReference type="Proteomes" id="UP001150907">
    <property type="component" value="Unassembled WGS sequence"/>
</dbReference>
<protein>
    <submittedName>
        <fullName evidence="5">Eukaryotic translation initiation factor 4B</fullName>
    </submittedName>
</protein>
<feature type="region of interest" description="Disordered" evidence="3">
    <location>
        <begin position="151"/>
        <end position="466"/>
    </location>
</feature>
<sequence>MPAKKKGAKGQKMSLGDFLNDGPSVTSWADDTMELPTAPMASSGTGGRSSLADAPSRKDLVSQQHQRRDYESHEPRAPVDFPTEPPFTAHVGNLPFTADEAALRDFFGCAEEEITTVRLITDRESGRLKGFGYVHFASLEALKRAVARDGADMGGRALRIGVSESRADDRAGGASTWRRADALLPEPATSPFGSRSSSGFGREPRELREPREPREPLPPSAAETVSDWRVHKDPPPPPVSADQPPAPPRRSATGGAGFGDRFSRSSSGAGPDASEEPRAPQQWRREGRAEAAEPVAKEPSPREPRRASRDRSASREPPRAPRAPTVAEQANTWRAAAGAPLKTEEPEAAEIKPAEIKPAEIKPEAANHEGEGEGEGWSHVEKPAAAPSAAHAPRRAYGAGFDRTRSASGRHREGAPAAEGADSERQQRSPRTYEKRGAPAATTTTTTGGGFFAARDGASDGSSWRR</sequence>
<gene>
    <name evidence="5" type="primary">TIF3</name>
    <name evidence="5" type="ORF">H4R26_000392</name>
</gene>
<dbReference type="GO" id="GO:0003743">
    <property type="term" value="F:translation initiation factor activity"/>
    <property type="evidence" value="ECO:0007669"/>
    <property type="project" value="UniProtKB-KW"/>
</dbReference>
<dbReference type="PROSITE" id="PS50102">
    <property type="entry name" value="RRM"/>
    <property type="match status" value="1"/>
</dbReference>
<feature type="compositionally biased region" description="Basic and acidic residues" evidence="3">
    <location>
        <begin position="202"/>
        <end position="215"/>
    </location>
</feature>
<dbReference type="OrthoDB" id="48651at2759"/>
<keyword evidence="1 2" id="KW-0694">RNA-binding</keyword>
<feature type="compositionally biased region" description="Basic and acidic residues" evidence="3">
    <location>
        <begin position="402"/>
        <end position="414"/>
    </location>
</feature>
<feature type="region of interest" description="Disordered" evidence="3">
    <location>
        <begin position="1"/>
        <end position="83"/>
    </location>
</feature>
<feature type="compositionally biased region" description="Low complexity" evidence="3">
    <location>
        <begin position="438"/>
        <end position="466"/>
    </location>
</feature>
<dbReference type="SUPFAM" id="SSF54928">
    <property type="entry name" value="RNA-binding domain, RBD"/>
    <property type="match status" value="1"/>
</dbReference>
<reference evidence="5" key="1">
    <citation type="submission" date="2022-07" db="EMBL/GenBank/DDBJ databases">
        <title>Phylogenomic reconstructions and comparative analyses of Kickxellomycotina fungi.</title>
        <authorList>
            <person name="Reynolds N.K."/>
            <person name="Stajich J.E."/>
            <person name="Barry K."/>
            <person name="Grigoriev I.V."/>
            <person name="Crous P."/>
            <person name="Smith M.E."/>
        </authorList>
    </citation>
    <scope>NUCLEOTIDE SEQUENCE</scope>
    <source>
        <strain evidence="5">IMI 214461</strain>
    </source>
</reference>
<dbReference type="InterPro" id="IPR012677">
    <property type="entry name" value="Nucleotide-bd_a/b_plait_sf"/>
</dbReference>
<evidence type="ECO:0000256" key="2">
    <source>
        <dbReference type="PROSITE-ProRule" id="PRU00176"/>
    </source>
</evidence>
<feature type="compositionally biased region" description="Basic and acidic residues" evidence="3">
    <location>
        <begin position="55"/>
        <end position="77"/>
    </location>
</feature>
<keyword evidence="5" id="KW-0648">Protein biosynthesis</keyword>
<dbReference type="InterPro" id="IPR000504">
    <property type="entry name" value="RRM_dom"/>
</dbReference>
<comment type="caution">
    <text evidence="5">The sequence shown here is derived from an EMBL/GenBank/DDBJ whole genome shotgun (WGS) entry which is preliminary data.</text>
</comment>
<dbReference type="SMART" id="SM00360">
    <property type="entry name" value="RRM"/>
    <property type="match status" value="1"/>
</dbReference>
<keyword evidence="6" id="KW-1185">Reference proteome</keyword>
<dbReference type="PANTHER" id="PTHR23236:SF11">
    <property type="entry name" value="EUKARYOTIC TRANSLATION INITIATION FACTOR 4H"/>
    <property type="match status" value="1"/>
</dbReference>
<dbReference type="PANTHER" id="PTHR23236">
    <property type="entry name" value="EUKARYOTIC TRANSLATION INITIATION FACTOR 4B/4H"/>
    <property type="match status" value="1"/>
</dbReference>
<feature type="compositionally biased region" description="Basic and acidic residues" evidence="3">
    <location>
        <begin position="422"/>
        <end position="437"/>
    </location>
</feature>
<keyword evidence="5" id="KW-0396">Initiation factor</keyword>
<evidence type="ECO:0000256" key="1">
    <source>
        <dbReference type="ARBA" id="ARBA00022884"/>
    </source>
</evidence>
<feature type="compositionally biased region" description="Pro residues" evidence="3">
    <location>
        <begin position="235"/>
        <end position="248"/>
    </location>
</feature>
<feature type="domain" description="RRM" evidence="4">
    <location>
        <begin position="87"/>
        <end position="165"/>
    </location>
</feature>
<feature type="compositionally biased region" description="Basic and acidic residues" evidence="3">
    <location>
        <begin position="275"/>
        <end position="319"/>
    </location>
</feature>
<accession>A0A9W8BPY7</accession>
<dbReference type="Gene3D" id="3.30.70.330">
    <property type="match status" value="1"/>
</dbReference>
<evidence type="ECO:0000256" key="3">
    <source>
        <dbReference type="SAM" id="MobiDB-lite"/>
    </source>
</evidence>
<dbReference type="GO" id="GO:0005730">
    <property type="term" value="C:nucleolus"/>
    <property type="evidence" value="ECO:0007669"/>
    <property type="project" value="TreeGrafter"/>
</dbReference>
<dbReference type="InterPro" id="IPR035979">
    <property type="entry name" value="RBD_domain_sf"/>
</dbReference>
<evidence type="ECO:0000313" key="5">
    <source>
        <dbReference type="EMBL" id="KAJ2008117.1"/>
    </source>
</evidence>
<evidence type="ECO:0000259" key="4">
    <source>
        <dbReference type="PROSITE" id="PS50102"/>
    </source>
</evidence>
<feature type="compositionally biased region" description="Low complexity" evidence="3">
    <location>
        <begin position="190"/>
        <end position="201"/>
    </location>
</feature>
<dbReference type="AlphaFoldDB" id="A0A9W8BPY7"/>
<dbReference type="Pfam" id="PF00076">
    <property type="entry name" value="RRM_1"/>
    <property type="match status" value="1"/>
</dbReference>
<feature type="compositionally biased region" description="Basic and acidic residues" evidence="3">
    <location>
        <begin position="342"/>
        <end position="382"/>
    </location>
</feature>
<proteinExistence type="predicted"/>
<organism evidence="5 6">
    <name type="scientific">Coemansia thaxteri</name>
    <dbReference type="NCBI Taxonomy" id="2663907"/>
    <lineage>
        <taxon>Eukaryota</taxon>
        <taxon>Fungi</taxon>
        <taxon>Fungi incertae sedis</taxon>
        <taxon>Zoopagomycota</taxon>
        <taxon>Kickxellomycotina</taxon>
        <taxon>Kickxellomycetes</taxon>
        <taxon>Kickxellales</taxon>
        <taxon>Kickxellaceae</taxon>
        <taxon>Coemansia</taxon>
    </lineage>
</organism>
<evidence type="ECO:0000313" key="6">
    <source>
        <dbReference type="Proteomes" id="UP001150907"/>
    </source>
</evidence>